<dbReference type="InterPro" id="IPR000595">
    <property type="entry name" value="cNMP-bd_dom"/>
</dbReference>
<sequence>MTALPPELPPCPSCGPAFLAWLQRDAALAQRWQTLPRRRLDRQQILLEQGQPLHTLWWVEQGLLRASFVDAEGRERNQGFFPELQWLGLPGGLPASPWQLQALEPSRLVELDATQLLRLQQAWPEASALLMQGLSLGLARQTAREQQLLLQDAASRYQQFLAEHAALAARLSLRQIAAYLGITDVALSRIRRRLRQRDGAA</sequence>
<protein>
    <submittedName>
        <fullName evidence="2">Crp/Fnr family transcriptional regulator</fullName>
    </submittedName>
</protein>
<dbReference type="EMBL" id="JAVXZY010000011">
    <property type="protein sequence ID" value="MDT9001874.1"/>
    <property type="molecule type" value="Genomic_DNA"/>
</dbReference>
<organism evidence="2 3">
    <name type="scientific">Roseateles aquae</name>
    <dbReference type="NCBI Taxonomy" id="3077235"/>
    <lineage>
        <taxon>Bacteria</taxon>
        <taxon>Pseudomonadati</taxon>
        <taxon>Pseudomonadota</taxon>
        <taxon>Betaproteobacteria</taxon>
        <taxon>Burkholderiales</taxon>
        <taxon>Sphaerotilaceae</taxon>
        <taxon>Roseateles</taxon>
    </lineage>
</organism>
<proteinExistence type="predicted"/>
<feature type="domain" description="Cyclic nucleotide-binding" evidence="1">
    <location>
        <begin position="38"/>
        <end position="120"/>
    </location>
</feature>
<evidence type="ECO:0000313" key="2">
    <source>
        <dbReference type="EMBL" id="MDT9001874.1"/>
    </source>
</evidence>
<dbReference type="RefSeq" id="WP_315652757.1">
    <property type="nucleotide sequence ID" value="NZ_JAVXZY010000011.1"/>
</dbReference>
<accession>A0ABU3PHE6</accession>
<gene>
    <name evidence="2" type="ORF">RQP53_21535</name>
</gene>
<dbReference type="InterPro" id="IPR014710">
    <property type="entry name" value="RmlC-like_jellyroll"/>
</dbReference>
<dbReference type="InterPro" id="IPR018490">
    <property type="entry name" value="cNMP-bd_dom_sf"/>
</dbReference>
<keyword evidence="3" id="KW-1185">Reference proteome</keyword>
<dbReference type="Proteomes" id="UP001246372">
    <property type="component" value="Unassembled WGS sequence"/>
</dbReference>
<dbReference type="CDD" id="cd00038">
    <property type="entry name" value="CAP_ED"/>
    <property type="match status" value="1"/>
</dbReference>
<reference evidence="2" key="1">
    <citation type="submission" date="2023-09" db="EMBL/GenBank/DDBJ databases">
        <title>Paucibacter sp. APW11 Genome sequencing and assembly.</title>
        <authorList>
            <person name="Kim I."/>
        </authorList>
    </citation>
    <scope>NUCLEOTIDE SEQUENCE</scope>
    <source>
        <strain evidence="2">APW11</strain>
    </source>
</reference>
<dbReference type="Gene3D" id="2.60.120.10">
    <property type="entry name" value="Jelly Rolls"/>
    <property type="match status" value="1"/>
</dbReference>
<comment type="caution">
    <text evidence="2">The sequence shown here is derived from an EMBL/GenBank/DDBJ whole genome shotgun (WGS) entry which is preliminary data.</text>
</comment>
<evidence type="ECO:0000259" key="1">
    <source>
        <dbReference type="Pfam" id="PF00027"/>
    </source>
</evidence>
<dbReference type="SUPFAM" id="SSF51206">
    <property type="entry name" value="cAMP-binding domain-like"/>
    <property type="match status" value="1"/>
</dbReference>
<evidence type="ECO:0000313" key="3">
    <source>
        <dbReference type="Proteomes" id="UP001246372"/>
    </source>
</evidence>
<name>A0ABU3PHE6_9BURK</name>
<dbReference type="Pfam" id="PF00027">
    <property type="entry name" value="cNMP_binding"/>
    <property type="match status" value="1"/>
</dbReference>